<keyword evidence="1" id="KW-1133">Transmembrane helix</keyword>
<reference evidence="2 3" key="1">
    <citation type="submission" date="2021-10" db="EMBL/GenBank/DDBJ databases">
        <authorList>
            <person name="Criscuolo A."/>
        </authorList>
    </citation>
    <scope>NUCLEOTIDE SEQUENCE [LARGE SCALE GENOMIC DNA]</scope>
    <source>
        <strain evidence="3">CIP 111883</strain>
    </source>
</reference>
<dbReference type="RefSeq" id="WP_230501530.1">
    <property type="nucleotide sequence ID" value="NZ_CAKJTJ010000012.1"/>
</dbReference>
<name>A0ABN8A900_9BACI</name>
<organism evidence="2 3">
    <name type="scientific">Sutcliffiella rhizosphaerae</name>
    <dbReference type="NCBI Taxonomy" id="2880967"/>
    <lineage>
        <taxon>Bacteria</taxon>
        <taxon>Bacillati</taxon>
        <taxon>Bacillota</taxon>
        <taxon>Bacilli</taxon>
        <taxon>Bacillales</taxon>
        <taxon>Bacillaceae</taxon>
        <taxon>Sutcliffiella</taxon>
    </lineage>
</organism>
<evidence type="ECO:0000313" key="2">
    <source>
        <dbReference type="EMBL" id="CAG9621645.1"/>
    </source>
</evidence>
<keyword evidence="1" id="KW-0812">Transmembrane</keyword>
<dbReference type="Proteomes" id="UP000789833">
    <property type="component" value="Unassembled WGS sequence"/>
</dbReference>
<protein>
    <submittedName>
        <fullName evidence="2">Uncharacterized protein</fullName>
    </submittedName>
</protein>
<sequence length="104" mass="12256">MFLVYVSIGLLIVSLIIVIRALISFRKRTEPTFTTFNEISEEMQERNNAIQTQINLMKEKQSALKYDLDWKKSVFTFTMREVKKLPNTFKSTSKQTVDEHDYSL</sequence>
<gene>
    <name evidence="2" type="ORF">BACCIP111883_02418</name>
</gene>
<comment type="caution">
    <text evidence="2">The sequence shown here is derived from an EMBL/GenBank/DDBJ whole genome shotgun (WGS) entry which is preliminary data.</text>
</comment>
<feature type="transmembrane region" description="Helical" evidence="1">
    <location>
        <begin position="6"/>
        <end position="23"/>
    </location>
</feature>
<evidence type="ECO:0000256" key="1">
    <source>
        <dbReference type="SAM" id="Phobius"/>
    </source>
</evidence>
<dbReference type="EMBL" id="CAKJTJ010000012">
    <property type="protein sequence ID" value="CAG9621645.1"/>
    <property type="molecule type" value="Genomic_DNA"/>
</dbReference>
<keyword evidence="3" id="KW-1185">Reference proteome</keyword>
<keyword evidence="1" id="KW-0472">Membrane</keyword>
<evidence type="ECO:0000313" key="3">
    <source>
        <dbReference type="Proteomes" id="UP000789833"/>
    </source>
</evidence>
<accession>A0ABN8A900</accession>
<proteinExistence type="predicted"/>